<dbReference type="PROSITE" id="PS50202">
    <property type="entry name" value="MSP"/>
    <property type="match status" value="1"/>
</dbReference>
<accession>A0A8J6D4W7</accession>
<gene>
    <name evidence="5" type="ORF">CXB51_007508</name>
</gene>
<comment type="caution">
    <text evidence="5">The sequence shown here is derived from an EMBL/GenBank/DDBJ whole genome shotgun (WGS) entry which is preliminary data.</text>
</comment>
<keyword evidence="3" id="KW-1133">Transmembrane helix</keyword>
<protein>
    <recommendedName>
        <fullName evidence="4">MSP domain-containing protein</fullName>
    </recommendedName>
</protein>
<keyword evidence="3" id="KW-0812">Transmembrane</keyword>
<dbReference type="GO" id="GO:0061817">
    <property type="term" value="P:endoplasmic reticulum-plasma membrane tethering"/>
    <property type="evidence" value="ECO:0007669"/>
    <property type="project" value="TreeGrafter"/>
</dbReference>
<keyword evidence="2" id="KW-0175">Coiled coil</keyword>
<dbReference type="GO" id="GO:0090158">
    <property type="term" value="P:endoplasmic reticulum membrane organization"/>
    <property type="evidence" value="ECO:0007669"/>
    <property type="project" value="TreeGrafter"/>
</dbReference>
<dbReference type="InterPro" id="IPR013783">
    <property type="entry name" value="Ig-like_fold"/>
</dbReference>
<evidence type="ECO:0000256" key="2">
    <source>
        <dbReference type="SAM" id="Coils"/>
    </source>
</evidence>
<dbReference type="InterPro" id="IPR000535">
    <property type="entry name" value="MSP_dom"/>
</dbReference>
<proteinExistence type="inferred from homology"/>
<evidence type="ECO:0000256" key="1">
    <source>
        <dbReference type="ARBA" id="ARBA00008932"/>
    </source>
</evidence>
<dbReference type="PANTHER" id="PTHR10809">
    <property type="entry name" value="VESICLE-ASSOCIATED MEMBRANE PROTEIN-ASSOCIATED PROTEIN"/>
    <property type="match status" value="1"/>
</dbReference>
<dbReference type="PANTHER" id="PTHR10809:SF42">
    <property type="entry name" value="VESICLE-ASSOCIATED PROTEIN 2-1"/>
    <property type="match status" value="1"/>
</dbReference>
<dbReference type="SUPFAM" id="SSF49354">
    <property type="entry name" value="PapD-like"/>
    <property type="match status" value="1"/>
</dbReference>
<keyword evidence="6" id="KW-1185">Reference proteome</keyword>
<dbReference type="Proteomes" id="UP000701853">
    <property type="component" value="Chromosome 4"/>
</dbReference>
<dbReference type="AlphaFoldDB" id="A0A8J6D4W7"/>
<dbReference type="Gene3D" id="2.60.40.10">
    <property type="entry name" value="Immunoglobulins"/>
    <property type="match status" value="1"/>
</dbReference>
<feature type="transmembrane region" description="Helical" evidence="3">
    <location>
        <begin position="235"/>
        <end position="258"/>
    </location>
</feature>
<keyword evidence="3" id="KW-0472">Membrane</keyword>
<comment type="similarity">
    <text evidence="1">Belongs to the VAMP-associated protein (VAP) (TC 9.B.17) family.</text>
</comment>
<dbReference type="Pfam" id="PF00635">
    <property type="entry name" value="Motile_Sperm"/>
    <property type="match status" value="1"/>
</dbReference>
<dbReference type="EMBL" id="JAHUZN010000004">
    <property type="protein sequence ID" value="KAG8495894.1"/>
    <property type="molecule type" value="Genomic_DNA"/>
</dbReference>
<dbReference type="GO" id="GO:0005886">
    <property type="term" value="C:plasma membrane"/>
    <property type="evidence" value="ECO:0007669"/>
    <property type="project" value="TreeGrafter"/>
</dbReference>
<dbReference type="OrthoDB" id="264603at2759"/>
<dbReference type="GO" id="GO:0005789">
    <property type="term" value="C:endoplasmic reticulum membrane"/>
    <property type="evidence" value="ECO:0007669"/>
    <property type="project" value="InterPro"/>
</dbReference>
<dbReference type="InterPro" id="IPR016763">
    <property type="entry name" value="VAP"/>
</dbReference>
<reference evidence="5 6" key="1">
    <citation type="journal article" date="2021" name="bioRxiv">
        <title>The Gossypium anomalum genome as a resource for cotton improvement and evolutionary analysis of hybrid incompatibility.</title>
        <authorList>
            <person name="Grover C.E."/>
            <person name="Yuan D."/>
            <person name="Arick M.A."/>
            <person name="Miller E.R."/>
            <person name="Hu G."/>
            <person name="Peterson D.G."/>
            <person name="Wendel J.F."/>
            <person name="Udall J.A."/>
        </authorList>
    </citation>
    <scope>NUCLEOTIDE SEQUENCE [LARGE SCALE GENOMIC DNA]</scope>
    <source>
        <strain evidence="5">JFW-Udall</strain>
        <tissue evidence="5">Leaf</tissue>
    </source>
</reference>
<name>A0A8J6D4W7_9ROSI</name>
<evidence type="ECO:0000313" key="5">
    <source>
        <dbReference type="EMBL" id="KAG8495894.1"/>
    </source>
</evidence>
<dbReference type="InterPro" id="IPR008962">
    <property type="entry name" value="PapD-like_sf"/>
</dbReference>
<feature type="domain" description="MSP" evidence="4">
    <location>
        <begin position="10"/>
        <end position="177"/>
    </location>
</feature>
<sequence>MTAGGDVNQLISIQPNDLKFISSDWRKQWKCFDWERNNGDANVRLTRRDFCSCDSCFQLSSTNRVFVIFKLPTTQNITWLLRYIPDSAVDACVKTTSPRKYFVRPNTGIVLPHDSCVIRVTLQPKREYPPDMQCKDKFLLQSIIVPRNTNMDDLPADTFNKDGTKEIQECKLKVIYETNSNDGGFKSFTSQSPDSTRAIQHLKDERDVAVRQTVQLQQELDFLERQRKRSNGSSFSFVFASLVGLIGITVGFLLNLSLASPSTA</sequence>
<evidence type="ECO:0000313" key="6">
    <source>
        <dbReference type="Proteomes" id="UP000701853"/>
    </source>
</evidence>
<evidence type="ECO:0000256" key="3">
    <source>
        <dbReference type="SAM" id="Phobius"/>
    </source>
</evidence>
<organism evidence="5 6">
    <name type="scientific">Gossypium anomalum</name>
    <dbReference type="NCBI Taxonomy" id="47600"/>
    <lineage>
        <taxon>Eukaryota</taxon>
        <taxon>Viridiplantae</taxon>
        <taxon>Streptophyta</taxon>
        <taxon>Embryophyta</taxon>
        <taxon>Tracheophyta</taxon>
        <taxon>Spermatophyta</taxon>
        <taxon>Magnoliopsida</taxon>
        <taxon>eudicotyledons</taxon>
        <taxon>Gunneridae</taxon>
        <taxon>Pentapetalae</taxon>
        <taxon>rosids</taxon>
        <taxon>malvids</taxon>
        <taxon>Malvales</taxon>
        <taxon>Malvaceae</taxon>
        <taxon>Malvoideae</taxon>
        <taxon>Gossypium</taxon>
    </lineage>
</organism>
<evidence type="ECO:0000259" key="4">
    <source>
        <dbReference type="PROSITE" id="PS50202"/>
    </source>
</evidence>
<feature type="coiled-coil region" evidence="2">
    <location>
        <begin position="199"/>
        <end position="226"/>
    </location>
</feature>